<dbReference type="AlphaFoldDB" id="F3KJT5"/>
<evidence type="ECO:0000256" key="1">
    <source>
        <dbReference type="ARBA" id="ARBA00009232"/>
    </source>
</evidence>
<keyword evidence="2 5" id="KW-0227">DNA damage</keyword>
<keyword evidence="4 5" id="KW-0234">DNA repair</keyword>
<keyword evidence="3 5" id="KW-0378">Hydrolase</keyword>
<accession>F3KJT5</accession>
<dbReference type="EC" id="3.2.2.-" evidence="5"/>
<dbReference type="EMBL" id="AEGP01000029">
    <property type="protein sequence ID" value="EGG42562.1"/>
    <property type="molecule type" value="Genomic_DNA"/>
</dbReference>
<dbReference type="NCBIfam" id="TIGR00567">
    <property type="entry name" value="3mg"/>
    <property type="match status" value="1"/>
</dbReference>
<dbReference type="STRING" id="886738.Nlim_0743"/>
<comment type="caution">
    <text evidence="6">The sequence shown here is derived from an EMBL/GenBank/DDBJ whole genome shotgun (WGS) entry which is preliminary data.</text>
</comment>
<dbReference type="GO" id="GO:0006284">
    <property type="term" value="P:base-excision repair"/>
    <property type="evidence" value="ECO:0007669"/>
    <property type="project" value="InterPro"/>
</dbReference>
<protein>
    <recommendedName>
        <fullName evidence="5">Putative 3-methyladenine DNA glycosylase</fullName>
        <ecNumber evidence="5">3.2.2.-</ecNumber>
    </recommendedName>
</protein>
<dbReference type="NCBIfam" id="NF002003">
    <property type="entry name" value="PRK00802.1-3"/>
    <property type="match status" value="1"/>
</dbReference>
<evidence type="ECO:0000256" key="5">
    <source>
        <dbReference type="HAMAP-Rule" id="MF_00527"/>
    </source>
</evidence>
<dbReference type="PATRIC" id="fig|886738.10.peg.825"/>
<dbReference type="InterPro" id="IPR011034">
    <property type="entry name" value="Formyl_transferase-like_C_sf"/>
</dbReference>
<dbReference type="PANTHER" id="PTHR10429:SF0">
    <property type="entry name" value="DNA-3-METHYLADENINE GLYCOSYLASE"/>
    <property type="match status" value="1"/>
</dbReference>
<proteinExistence type="inferred from homology"/>
<name>F3KJT5_9ARCH</name>
<dbReference type="GO" id="GO:0003677">
    <property type="term" value="F:DNA binding"/>
    <property type="evidence" value="ECO:0007669"/>
    <property type="project" value="InterPro"/>
</dbReference>
<organism evidence="6">
    <name type="scientific">Candidatus Nitrosarchaeum limnium SFB1</name>
    <dbReference type="NCBI Taxonomy" id="886738"/>
    <lineage>
        <taxon>Archaea</taxon>
        <taxon>Nitrososphaerota</taxon>
        <taxon>Nitrososphaeria</taxon>
        <taxon>Nitrosopumilales</taxon>
        <taxon>Nitrosopumilaceae</taxon>
        <taxon>Nitrosarchaeum</taxon>
    </lineage>
</organism>
<evidence type="ECO:0000256" key="4">
    <source>
        <dbReference type="ARBA" id="ARBA00023204"/>
    </source>
</evidence>
<dbReference type="GO" id="GO:0003905">
    <property type="term" value="F:alkylbase DNA N-glycosylase activity"/>
    <property type="evidence" value="ECO:0007669"/>
    <property type="project" value="InterPro"/>
</dbReference>
<evidence type="ECO:0000256" key="2">
    <source>
        <dbReference type="ARBA" id="ARBA00022763"/>
    </source>
</evidence>
<dbReference type="HAMAP" id="MF_00527">
    <property type="entry name" value="3MGH"/>
    <property type="match status" value="1"/>
</dbReference>
<dbReference type="PANTHER" id="PTHR10429">
    <property type="entry name" value="DNA-3-METHYLADENINE GLYCOSYLASE"/>
    <property type="match status" value="1"/>
</dbReference>
<dbReference type="HOGENOM" id="CLU_060471_4_1_2"/>
<evidence type="ECO:0000256" key="3">
    <source>
        <dbReference type="ARBA" id="ARBA00022801"/>
    </source>
</evidence>
<gene>
    <name evidence="6" type="ORF">Nlim_0743</name>
</gene>
<reference evidence="6" key="1">
    <citation type="journal article" date="2011" name="PLoS ONE">
        <title>Genome of a low-salinity ammonia-oxidizing archaeon determined by single-cell and metagenomic analysis.</title>
        <authorList>
            <person name="Blainey P.C."/>
            <person name="Mosier A.C."/>
            <person name="Potanina A."/>
            <person name="Francis C.A."/>
            <person name="Quake S.R."/>
        </authorList>
    </citation>
    <scope>NUCLEOTIDE SEQUENCE [LARGE SCALE GENOMIC DNA]</scope>
    <source>
        <strain evidence="6">SFB1</strain>
    </source>
</reference>
<dbReference type="InterPro" id="IPR036995">
    <property type="entry name" value="MPG_sf"/>
</dbReference>
<dbReference type="SUPFAM" id="SSF50486">
    <property type="entry name" value="FMT C-terminal domain-like"/>
    <property type="match status" value="1"/>
</dbReference>
<dbReference type="FunFam" id="3.10.300.10:FF:000001">
    <property type="entry name" value="Putative 3-methyladenine DNA glycosylase"/>
    <property type="match status" value="1"/>
</dbReference>
<dbReference type="InterPro" id="IPR003180">
    <property type="entry name" value="MPG"/>
</dbReference>
<comment type="similarity">
    <text evidence="1 5">Belongs to the DNA glycosylase MPG family.</text>
</comment>
<dbReference type="Proteomes" id="UP000004348">
    <property type="component" value="Chromosome"/>
</dbReference>
<dbReference type="Pfam" id="PF02245">
    <property type="entry name" value="Pur_DNA_glyco"/>
    <property type="match status" value="1"/>
</dbReference>
<evidence type="ECO:0000313" key="6">
    <source>
        <dbReference type="EMBL" id="EGG42562.1"/>
    </source>
</evidence>
<sequence length="186" mass="21024">MTILPRTFYSQDTVTVAKSILGKKLVRKINNKEISGIIIETEAYRHKDDPASHAFRKITERNKVMFGEVGMAYVYFTYGMHYCFNVVARNSKFEAGAVLIRAIQPEKGIDIMEKNRGVNDKKRLTDGPAKLTQAFGITKEQYGIDLTQDSKLFITDGIKTGKIIASPRVGIKEATDKLWNFKISIK</sequence>
<dbReference type="Gene3D" id="3.10.300.10">
    <property type="entry name" value="Methylpurine-DNA glycosylase (MPG)"/>
    <property type="match status" value="1"/>
</dbReference>
<dbReference type="CDD" id="cd00540">
    <property type="entry name" value="AAG"/>
    <property type="match status" value="1"/>
</dbReference>